<feature type="transmembrane region" description="Helical" evidence="1">
    <location>
        <begin position="78"/>
        <end position="99"/>
    </location>
</feature>
<dbReference type="EMBL" id="JACYTN010000037">
    <property type="protein sequence ID" value="MBD8501104.1"/>
    <property type="molecule type" value="Genomic_DNA"/>
</dbReference>
<organism evidence="2 3">
    <name type="scientific">Paenibacillus arenosi</name>
    <dbReference type="NCBI Taxonomy" id="2774142"/>
    <lineage>
        <taxon>Bacteria</taxon>
        <taxon>Bacillati</taxon>
        <taxon>Bacillota</taxon>
        <taxon>Bacilli</taxon>
        <taxon>Bacillales</taxon>
        <taxon>Paenibacillaceae</taxon>
        <taxon>Paenibacillus</taxon>
    </lineage>
</organism>
<proteinExistence type="predicted"/>
<feature type="transmembrane region" description="Helical" evidence="1">
    <location>
        <begin position="172"/>
        <end position="201"/>
    </location>
</feature>
<dbReference type="PANTHER" id="PTHR43471:SF14">
    <property type="entry name" value="ABC-2 TYPE TRANSPORT SYSTEM PERMEASE PROTEIN"/>
    <property type="match status" value="1"/>
</dbReference>
<keyword evidence="1" id="KW-1133">Transmembrane helix</keyword>
<sequence>MAWMKFIIVILRGESRMQEKVSRILRKTGQVFSGGGRDAGSSVFAETTAYAASTASRKAPHPFWIIVRKEMSDIMLSWRYVILLALMLLTCGASLYTAITSIKTAVPTGEAVDSFLFLRLFTVSDGTIPSFMTFVSFLGPLLGIALGFDAVNSERNKGTLSRMMAQPIHRDYVINAKFVAGISVIGLLFFALGLLIMGLGLLTLGIPPSFEEFLRMIFFLMLSVVYIAFWLNLSIAFSVRFRQPATSALSCIALWIFFSVFYTMIIEMIAKGIAPVNPTHMDQLVNYQQTVQFLLRLSPGHLFNEATMTLLMPEIRTLSLFVPPEQTYGALPSPLSVGQSLLLVWPQLTGLIAAVLVCFMAAYMMFMRQEIRSR</sequence>
<keyword evidence="3" id="KW-1185">Reference proteome</keyword>
<feature type="transmembrane region" description="Helical" evidence="1">
    <location>
        <begin position="213"/>
        <end position="233"/>
    </location>
</feature>
<reference evidence="2 3" key="1">
    <citation type="submission" date="2020-09" db="EMBL/GenBank/DDBJ databases">
        <title>Paenibacillus sp. CAU 1523 isolated from sand of Haeundae Beach.</title>
        <authorList>
            <person name="Kim W."/>
        </authorList>
    </citation>
    <scope>NUCLEOTIDE SEQUENCE [LARGE SCALE GENOMIC DNA]</scope>
    <source>
        <strain evidence="2 3">CAU 1523</strain>
    </source>
</reference>
<protein>
    <submittedName>
        <fullName evidence="2">ABC transporter permease</fullName>
    </submittedName>
</protein>
<accession>A0ABR9B463</accession>
<keyword evidence="1" id="KW-0472">Membrane</keyword>
<dbReference type="Pfam" id="PF12679">
    <property type="entry name" value="ABC2_membrane_2"/>
    <property type="match status" value="1"/>
</dbReference>
<dbReference type="Proteomes" id="UP000634529">
    <property type="component" value="Unassembled WGS sequence"/>
</dbReference>
<dbReference type="PANTHER" id="PTHR43471">
    <property type="entry name" value="ABC TRANSPORTER PERMEASE"/>
    <property type="match status" value="1"/>
</dbReference>
<evidence type="ECO:0000313" key="2">
    <source>
        <dbReference type="EMBL" id="MBD8501104.1"/>
    </source>
</evidence>
<gene>
    <name evidence="2" type="ORF">IFO66_22785</name>
</gene>
<name>A0ABR9B463_9BACL</name>
<evidence type="ECO:0000256" key="1">
    <source>
        <dbReference type="SAM" id="Phobius"/>
    </source>
</evidence>
<feature type="transmembrane region" description="Helical" evidence="1">
    <location>
        <begin position="128"/>
        <end position="151"/>
    </location>
</feature>
<evidence type="ECO:0000313" key="3">
    <source>
        <dbReference type="Proteomes" id="UP000634529"/>
    </source>
</evidence>
<comment type="caution">
    <text evidence="2">The sequence shown here is derived from an EMBL/GenBank/DDBJ whole genome shotgun (WGS) entry which is preliminary data.</text>
</comment>
<keyword evidence="1" id="KW-0812">Transmembrane</keyword>
<feature type="transmembrane region" description="Helical" evidence="1">
    <location>
        <begin position="245"/>
        <end position="265"/>
    </location>
</feature>
<feature type="transmembrane region" description="Helical" evidence="1">
    <location>
        <begin position="344"/>
        <end position="366"/>
    </location>
</feature>